<protein>
    <submittedName>
        <fullName evidence="1">Uncharacterized protein</fullName>
    </submittedName>
</protein>
<dbReference type="Proteomes" id="UP001152561">
    <property type="component" value="Unassembled WGS sequence"/>
</dbReference>
<accession>A0A9Q1L6T2</accession>
<evidence type="ECO:0000313" key="2">
    <source>
        <dbReference type="Proteomes" id="UP001152561"/>
    </source>
</evidence>
<comment type="caution">
    <text evidence="1">The sequence shown here is derived from an EMBL/GenBank/DDBJ whole genome shotgun (WGS) entry which is preliminary data.</text>
</comment>
<sequence length="176" mass="20020">MTTTPLENSDIVLTTESLPVSHHPASWMELSLQGFCQTLRVTVDGRLARILIQNPNYYAIVITEGLNLAFTNYDHQLWMETLLHAQSLPNSDQLTMTELNNIMTQLSQLVAFFPVLSPMESVEAPSISDTGEDKDRLQKAFGRTAYCDTPKENDKMQVRVRVHSIYNSKRNFDISR</sequence>
<keyword evidence="2" id="KW-1185">Reference proteome</keyword>
<evidence type="ECO:0000313" key="1">
    <source>
        <dbReference type="EMBL" id="KAJ8528445.1"/>
    </source>
</evidence>
<dbReference type="EMBL" id="JAJAGQ010000023">
    <property type="protein sequence ID" value="KAJ8528445.1"/>
    <property type="molecule type" value="Genomic_DNA"/>
</dbReference>
<dbReference type="AlphaFoldDB" id="A0A9Q1L6T2"/>
<gene>
    <name evidence="1" type="ORF">K7X08_022137</name>
</gene>
<proteinExistence type="predicted"/>
<organism evidence="1 2">
    <name type="scientific">Anisodus acutangulus</name>
    <dbReference type="NCBI Taxonomy" id="402998"/>
    <lineage>
        <taxon>Eukaryota</taxon>
        <taxon>Viridiplantae</taxon>
        <taxon>Streptophyta</taxon>
        <taxon>Embryophyta</taxon>
        <taxon>Tracheophyta</taxon>
        <taxon>Spermatophyta</taxon>
        <taxon>Magnoliopsida</taxon>
        <taxon>eudicotyledons</taxon>
        <taxon>Gunneridae</taxon>
        <taxon>Pentapetalae</taxon>
        <taxon>asterids</taxon>
        <taxon>lamiids</taxon>
        <taxon>Solanales</taxon>
        <taxon>Solanaceae</taxon>
        <taxon>Solanoideae</taxon>
        <taxon>Hyoscyameae</taxon>
        <taxon>Anisodus</taxon>
    </lineage>
</organism>
<reference evidence="2" key="1">
    <citation type="journal article" date="2023" name="Proc. Natl. Acad. Sci. U.S.A.">
        <title>Genomic and structural basis for evolution of tropane alkaloid biosynthesis.</title>
        <authorList>
            <person name="Wanga Y.-J."/>
            <person name="Taina T."/>
            <person name="Yua J.-Y."/>
            <person name="Lia J."/>
            <person name="Xua B."/>
            <person name="Chenc J."/>
            <person name="D'Auriad J.C."/>
            <person name="Huanga J.-P."/>
            <person name="Huanga S.-X."/>
        </authorList>
    </citation>
    <scope>NUCLEOTIDE SEQUENCE [LARGE SCALE GENOMIC DNA]</scope>
    <source>
        <strain evidence="2">cv. KIB-2019</strain>
    </source>
</reference>
<name>A0A9Q1L6T2_9SOLA</name>